<sequence>MCNYLRVQRKRFWMLKQAIVSPSN</sequence>
<organism evidence="1">
    <name type="scientific">mine drainage metagenome</name>
    <dbReference type="NCBI Taxonomy" id="410659"/>
    <lineage>
        <taxon>unclassified sequences</taxon>
        <taxon>metagenomes</taxon>
        <taxon>ecological metagenomes</taxon>
    </lineage>
</organism>
<accession>E6Q362</accession>
<reference evidence="1" key="1">
    <citation type="submission" date="2009-10" db="EMBL/GenBank/DDBJ databases">
        <title>Diversity of trophic interactions inside an arsenic-rich microbial ecosystem.</title>
        <authorList>
            <person name="Bertin P.N."/>
            <person name="Heinrich-Salmeron A."/>
            <person name="Pelletier E."/>
            <person name="Goulhen-Chollet F."/>
            <person name="Arsene-Ploetze F."/>
            <person name="Gallien S."/>
            <person name="Calteau A."/>
            <person name="Vallenet D."/>
            <person name="Casiot C."/>
            <person name="Chane-Woon-Ming B."/>
            <person name="Giloteaux L."/>
            <person name="Barakat M."/>
            <person name="Bonnefoy V."/>
            <person name="Bruneel O."/>
            <person name="Chandler M."/>
            <person name="Cleiss J."/>
            <person name="Duran R."/>
            <person name="Elbaz-Poulichet F."/>
            <person name="Fonknechten N."/>
            <person name="Lauga B."/>
            <person name="Mornico D."/>
            <person name="Ortet P."/>
            <person name="Schaeffer C."/>
            <person name="Siguier P."/>
            <person name="Alexander Thil Smith A."/>
            <person name="Van Dorsselaer A."/>
            <person name="Weissenbach J."/>
            <person name="Medigue C."/>
            <person name="Le Paslier D."/>
        </authorList>
    </citation>
    <scope>NUCLEOTIDE SEQUENCE</scope>
</reference>
<proteinExistence type="predicted"/>
<dbReference type="AlphaFoldDB" id="E6Q362"/>
<name>E6Q362_9ZZZZ</name>
<comment type="caution">
    <text evidence="1">The sequence shown here is derived from an EMBL/GenBank/DDBJ whole genome shotgun (WGS) entry which is preliminary data.</text>
</comment>
<gene>
    <name evidence="1" type="ORF">CARN4_1943</name>
</gene>
<evidence type="ECO:0000313" key="1">
    <source>
        <dbReference type="EMBL" id="CBI01622.1"/>
    </source>
</evidence>
<dbReference type="EMBL" id="CABO01000019">
    <property type="protein sequence ID" value="CBI01622.1"/>
    <property type="molecule type" value="Genomic_DNA"/>
</dbReference>
<protein>
    <submittedName>
        <fullName evidence="1">Uncharacterized protein</fullName>
    </submittedName>
</protein>